<keyword evidence="2" id="KW-0472">Membrane</keyword>
<feature type="transmembrane region" description="Helical" evidence="2">
    <location>
        <begin position="191"/>
        <end position="214"/>
    </location>
</feature>
<feature type="transmembrane region" description="Helical" evidence="2">
    <location>
        <begin position="153"/>
        <end position="171"/>
    </location>
</feature>
<dbReference type="GO" id="GO:0031505">
    <property type="term" value="P:fungal-type cell wall organization"/>
    <property type="evidence" value="ECO:0007669"/>
    <property type="project" value="TreeGrafter"/>
</dbReference>
<dbReference type="InterPro" id="IPR009571">
    <property type="entry name" value="SUR7/Rim9-like_fungi"/>
</dbReference>
<dbReference type="Pfam" id="PF06687">
    <property type="entry name" value="SUR7"/>
    <property type="match status" value="1"/>
</dbReference>
<dbReference type="GO" id="GO:0045121">
    <property type="term" value="C:membrane raft"/>
    <property type="evidence" value="ECO:0007669"/>
    <property type="project" value="TreeGrafter"/>
</dbReference>
<keyword evidence="2" id="KW-0812">Transmembrane</keyword>
<feature type="transmembrane region" description="Helical" evidence="2">
    <location>
        <begin position="118"/>
        <end position="141"/>
    </location>
</feature>
<evidence type="ECO:0000256" key="1">
    <source>
        <dbReference type="SAM" id="MobiDB-lite"/>
    </source>
</evidence>
<organism evidence="3 4">
    <name type="scientific">Lecanosticta acicola</name>
    <dbReference type="NCBI Taxonomy" id="111012"/>
    <lineage>
        <taxon>Eukaryota</taxon>
        <taxon>Fungi</taxon>
        <taxon>Dikarya</taxon>
        <taxon>Ascomycota</taxon>
        <taxon>Pezizomycotina</taxon>
        <taxon>Dothideomycetes</taxon>
        <taxon>Dothideomycetidae</taxon>
        <taxon>Mycosphaerellales</taxon>
        <taxon>Mycosphaerellaceae</taxon>
        <taxon>Lecanosticta</taxon>
    </lineage>
</organism>
<dbReference type="GO" id="GO:0005938">
    <property type="term" value="C:cell cortex"/>
    <property type="evidence" value="ECO:0007669"/>
    <property type="project" value="TreeGrafter"/>
</dbReference>
<dbReference type="GO" id="GO:0032185">
    <property type="term" value="P:septin cytoskeleton organization"/>
    <property type="evidence" value="ECO:0007669"/>
    <property type="project" value="TreeGrafter"/>
</dbReference>
<name>A0AAI8W1H7_9PEZI</name>
<gene>
    <name evidence="3" type="ORF">LECACI_7A000661</name>
</gene>
<dbReference type="Proteomes" id="UP001296104">
    <property type="component" value="Unassembled WGS sequence"/>
</dbReference>
<keyword evidence="4" id="KW-1185">Reference proteome</keyword>
<reference evidence="3" key="1">
    <citation type="submission" date="2023-11" db="EMBL/GenBank/DDBJ databases">
        <authorList>
            <person name="Alioto T."/>
            <person name="Alioto T."/>
            <person name="Gomez Garrido J."/>
        </authorList>
    </citation>
    <scope>NUCLEOTIDE SEQUENCE</scope>
</reference>
<dbReference type="EMBL" id="CAVMBE010000002">
    <property type="protein sequence ID" value="CAK3787963.1"/>
    <property type="molecule type" value="Genomic_DNA"/>
</dbReference>
<evidence type="ECO:0000256" key="2">
    <source>
        <dbReference type="SAM" id="Phobius"/>
    </source>
</evidence>
<sequence>MAAARPILGLLAILLLAGGIVMQFLVILSGLNHSPLNQVYFLQATTSGVTGGNDQYRNPARWTYLNICGVGPNGNNANCAATRADLPFDPPRNFGTTTGLPDTFDGSHYYYYLSRFAWSFYLIALFFAVVAFLFSVFALFARLGAYLTGFSSIIAVFFQSLAAALMTTWVVKGRDAFRGNGQDASIGVKAMAFTWATWAAFFLASLFFCVGGSVGKDKSSKKSSYFGRKRSTRSRGSFIDSSSDRRVVKDESVYSQA</sequence>
<accession>A0AAI8W1H7</accession>
<dbReference type="GO" id="GO:0005886">
    <property type="term" value="C:plasma membrane"/>
    <property type="evidence" value="ECO:0007669"/>
    <property type="project" value="InterPro"/>
</dbReference>
<keyword evidence="2" id="KW-1133">Transmembrane helix</keyword>
<evidence type="ECO:0008006" key="5">
    <source>
        <dbReference type="Google" id="ProtNLM"/>
    </source>
</evidence>
<dbReference type="PANTHER" id="PTHR36414">
    <property type="entry name" value="PROTEIN SUR7"/>
    <property type="match status" value="1"/>
</dbReference>
<feature type="region of interest" description="Disordered" evidence="1">
    <location>
        <begin position="214"/>
        <end position="240"/>
    </location>
</feature>
<dbReference type="AlphaFoldDB" id="A0AAI8W1H7"/>
<evidence type="ECO:0000313" key="4">
    <source>
        <dbReference type="Proteomes" id="UP001296104"/>
    </source>
</evidence>
<dbReference type="PANTHER" id="PTHR36414:SF1">
    <property type="entry name" value="PROTEIN SUR7"/>
    <property type="match status" value="1"/>
</dbReference>
<comment type="caution">
    <text evidence="3">The sequence shown here is derived from an EMBL/GenBank/DDBJ whole genome shotgun (WGS) entry which is preliminary data.</text>
</comment>
<evidence type="ECO:0000313" key="3">
    <source>
        <dbReference type="EMBL" id="CAK3787963.1"/>
    </source>
</evidence>
<protein>
    <recommendedName>
        <fullName evidence="5">SUR7-domain-containing protein</fullName>
    </recommendedName>
</protein>
<proteinExistence type="predicted"/>
<dbReference type="GO" id="GO:0030866">
    <property type="term" value="P:cortical actin cytoskeleton organization"/>
    <property type="evidence" value="ECO:0007669"/>
    <property type="project" value="TreeGrafter"/>
</dbReference>
<feature type="transmembrane region" description="Helical" evidence="2">
    <location>
        <begin position="7"/>
        <end position="31"/>
    </location>
</feature>
<dbReference type="GO" id="GO:0006897">
    <property type="term" value="P:endocytosis"/>
    <property type="evidence" value="ECO:0007669"/>
    <property type="project" value="TreeGrafter"/>
</dbReference>